<feature type="region of interest" description="Disordered" evidence="1">
    <location>
        <begin position="1"/>
        <end position="24"/>
    </location>
</feature>
<comment type="caution">
    <text evidence="2">The sequence shown here is derived from an EMBL/GenBank/DDBJ whole genome shotgun (WGS) entry which is preliminary data.</text>
</comment>
<gene>
    <name evidence="2" type="ORF">MEDL_28395</name>
</gene>
<dbReference type="AlphaFoldDB" id="A0A8S3RY85"/>
<organism evidence="2 3">
    <name type="scientific">Mytilus edulis</name>
    <name type="common">Blue mussel</name>
    <dbReference type="NCBI Taxonomy" id="6550"/>
    <lineage>
        <taxon>Eukaryota</taxon>
        <taxon>Metazoa</taxon>
        <taxon>Spiralia</taxon>
        <taxon>Lophotrochozoa</taxon>
        <taxon>Mollusca</taxon>
        <taxon>Bivalvia</taxon>
        <taxon>Autobranchia</taxon>
        <taxon>Pteriomorphia</taxon>
        <taxon>Mytilida</taxon>
        <taxon>Mytiloidea</taxon>
        <taxon>Mytilidae</taxon>
        <taxon>Mytilinae</taxon>
        <taxon>Mytilus</taxon>
    </lineage>
</organism>
<evidence type="ECO:0000313" key="2">
    <source>
        <dbReference type="EMBL" id="CAG2214565.1"/>
    </source>
</evidence>
<dbReference type="OrthoDB" id="2406744at2759"/>
<accession>A0A8S3RY85</accession>
<dbReference type="EMBL" id="CAJPWZ010001414">
    <property type="protein sequence ID" value="CAG2214565.1"/>
    <property type="molecule type" value="Genomic_DNA"/>
</dbReference>
<dbReference type="PANTHER" id="PTHR22605">
    <property type="entry name" value="RZ-TYPE DOMAIN-CONTAINING PROTEIN"/>
    <property type="match status" value="1"/>
</dbReference>
<feature type="compositionally biased region" description="Basic and acidic residues" evidence="1">
    <location>
        <begin position="1"/>
        <end position="14"/>
    </location>
</feature>
<dbReference type="PANTHER" id="PTHR22605:SF16">
    <property type="entry name" value="E3 UBIQUITIN-PROTEIN LIGASE RNF213"/>
    <property type="match status" value="1"/>
</dbReference>
<keyword evidence="2" id="KW-0012">Acyltransferase</keyword>
<dbReference type="Proteomes" id="UP000683360">
    <property type="component" value="Unassembled WGS sequence"/>
</dbReference>
<proteinExistence type="predicted"/>
<evidence type="ECO:0000256" key="1">
    <source>
        <dbReference type="SAM" id="MobiDB-lite"/>
    </source>
</evidence>
<reference evidence="2" key="1">
    <citation type="submission" date="2021-03" db="EMBL/GenBank/DDBJ databases">
        <authorList>
            <person name="Bekaert M."/>
        </authorList>
    </citation>
    <scope>NUCLEOTIDE SEQUENCE</scope>
</reference>
<protein>
    <submittedName>
        <fullName evidence="2">RNF213</fullName>
        <ecNumber evidence="2">2.3.2.27</ecNumber>
    </submittedName>
</protein>
<dbReference type="EC" id="2.3.2.27" evidence="2"/>
<keyword evidence="3" id="KW-1185">Reference proteome</keyword>
<name>A0A8S3RY85_MYTED</name>
<dbReference type="InterPro" id="IPR031248">
    <property type="entry name" value="RNF213"/>
</dbReference>
<evidence type="ECO:0000313" key="3">
    <source>
        <dbReference type="Proteomes" id="UP000683360"/>
    </source>
</evidence>
<dbReference type="GO" id="GO:0061630">
    <property type="term" value="F:ubiquitin protein ligase activity"/>
    <property type="evidence" value="ECO:0007669"/>
    <property type="project" value="UniProtKB-EC"/>
</dbReference>
<dbReference type="GO" id="GO:0016887">
    <property type="term" value="F:ATP hydrolysis activity"/>
    <property type="evidence" value="ECO:0007669"/>
    <property type="project" value="InterPro"/>
</dbReference>
<dbReference type="InterPro" id="IPR027417">
    <property type="entry name" value="P-loop_NTPase"/>
</dbReference>
<dbReference type="Gene3D" id="3.40.50.300">
    <property type="entry name" value="P-loop containing nucleotide triphosphate hydrolases"/>
    <property type="match status" value="1"/>
</dbReference>
<sequence>MKKEHLETEARHSGENANNIKENDDEFECVDEEQNDIQVLDDVTRCLVLAIGICYHACLKDRKAYREAIAGYFTYPLVLPGGPDDIEQEISSLQPGIEGKCFAMIVCIELRIPLFLVGKPGSSKSLAKSIIADAMQGGLSKKDFFKDYKQVQMMSFQCSPISVPEGIVGTFRQCSAYQKDKNLDKFVSVVVLDEIGLAEDSPRMPLKGCISIRVVFIFNMILS</sequence>
<keyword evidence="2" id="KW-0808">Transferase</keyword>